<dbReference type="OrthoDB" id="268920at2759"/>
<dbReference type="Proteomes" id="UP000192257">
    <property type="component" value="Unassembled WGS sequence"/>
</dbReference>
<gene>
    <name evidence="1" type="ORF">TM35_000083440</name>
</gene>
<organism evidence="1 2">
    <name type="scientific">Trypanosoma theileri</name>
    <dbReference type="NCBI Taxonomy" id="67003"/>
    <lineage>
        <taxon>Eukaryota</taxon>
        <taxon>Discoba</taxon>
        <taxon>Euglenozoa</taxon>
        <taxon>Kinetoplastea</taxon>
        <taxon>Metakinetoplastina</taxon>
        <taxon>Trypanosomatida</taxon>
        <taxon>Trypanosomatidae</taxon>
        <taxon>Trypanosoma</taxon>
    </lineage>
</organism>
<dbReference type="AlphaFoldDB" id="A0A1X0P0S3"/>
<evidence type="ECO:0000313" key="1">
    <source>
        <dbReference type="EMBL" id="ORC90546.1"/>
    </source>
</evidence>
<reference evidence="1 2" key="1">
    <citation type="submission" date="2017-03" db="EMBL/GenBank/DDBJ databases">
        <title>An alternative strategy for trypanosome survival in the mammalian bloodstream revealed through genome and transcriptome analysis of the ubiquitous bovine parasite Trypanosoma (Megatrypanum) theileri.</title>
        <authorList>
            <person name="Kelly S."/>
            <person name="Ivens A."/>
            <person name="Mott A."/>
            <person name="O'Neill E."/>
            <person name="Emms D."/>
            <person name="Macleod O."/>
            <person name="Voorheis P."/>
            <person name="Matthews J."/>
            <person name="Matthews K."/>
            <person name="Carrington M."/>
        </authorList>
    </citation>
    <scope>NUCLEOTIDE SEQUENCE [LARGE SCALE GENOMIC DNA]</scope>
    <source>
        <strain evidence="1">Edinburgh</strain>
    </source>
</reference>
<keyword evidence="2" id="KW-1185">Reference proteome</keyword>
<proteinExistence type="predicted"/>
<name>A0A1X0P0S3_9TRYP</name>
<dbReference type="RefSeq" id="XP_028884612.1">
    <property type="nucleotide sequence ID" value="XM_029024209.1"/>
</dbReference>
<protein>
    <submittedName>
        <fullName evidence="1">Uncharacterized protein</fullName>
    </submittedName>
</protein>
<sequence length="101" mass="11053">MYLAVFQEFAHPDVLSRVESEGICRIDQATAPCTMAKSDEEIAAVRSNAKLIIEDPIATSEETVEKTLAALCNLGFTVTHRHPVTSAGCPMRDRVILSYTV</sequence>
<comment type="caution">
    <text evidence="1">The sequence shown here is derived from an EMBL/GenBank/DDBJ whole genome shotgun (WGS) entry which is preliminary data.</text>
</comment>
<accession>A0A1X0P0S3</accession>
<dbReference type="GeneID" id="39983989"/>
<dbReference type="VEuPathDB" id="TriTrypDB:TM35_000083440"/>
<dbReference type="EMBL" id="NBCO01000008">
    <property type="protein sequence ID" value="ORC90546.1"/>
    <property type="molecule type" value="Genomic_DNA"/>
</dbReference>
<evidence type="ECO:0000313" key="2">
    <source>
        <dbReference type="Proteomes" id="UP000192257"/>
    </source>
</evidence>